<protein>
    <submittedName>
        <fullName evidence="1">Uncharacterized protein</fullName>
    </submittedName>
</protein>
<dbReference type="AlphaFoldDB" id="A0A6M3LVP5"/>
<accession>A0A6M3LVP5</accession>
<organism evidence="1">
    <name type="scientific">viral metagenome</name>
    <dbReference type="NCBI Taxonomy" id="1070528"/>
    <lineage>
        <taxon>unclassified sequences</taxon>
        <taxon>metagenomes</taxon>
        <taxon>organismal metagenomes</taxon>
    </lineage>
</organism>
<sequence>MLEWLCILFLFVSWLTWSRRDYRQERILAEQAEIRARMALLLLTLEEEERAYQRVLKEHR</sequence>
<proteinExistence type="predicted"/>
<gene>
    <name evidence="1" type="ORF">MM171A01453_0004</name>
</gene>
<dbReference type="EMBL" id="MT143614">
    <property type="protein sequence ID" value="QJA98863.1"/>
    <property type="molecule type" value="Genomic_DNA"/>
</dbReference>
<reference evidence="1" key="1">
    <citation type="submission" date="2020-03" db="EMBL/GenBank/DDBJ databases">
        <title>The deep terrestrial virosphere.</title>
        <authorList>
            <person name="Holmfeldt K."/>
            <person name="Nilsson E."/>
            <person name="Simone D."/>
            <person name="Lopez-Fernandez M."/>
            <person name="Wu X."/>
            <person name="de Brujin I."/>
            <person name="Lundin D."/>
            <person name="Andersson A."/>
            <person name="Bertilsson S."/>
            <person name="Dopson M."/>
        </authorList>
    </citation>
    <scope>NUCLEOTIDE SEQUENCE</scope>
    <source>
        <strain evidence="1">MM171A01453</strain>
    </source>
</reference>
<name>A0A6M3LVP5_9ZZZZ</name>
<evidence type="ECO:0000313" key="1">
    <source>
        <dbReference type="EMBL" id="QJA98863.1"/>
    </source>
</evidence>